<evidence type="ECO:0000256" key="6">
    <source>
        <dbReference type="ARBA" id="ARBA00022692"/>
    </source>
</evidence>
<evidence type="ECO:0000256" key="2">
    <source>
        <dbReference type="ARBA" id="ARBA00004229"/>
    </source>
</evidence>
<accession>A0AAW1PBF5</accession>
<keyword evidence="4" id="KW-0150">Chloroplast</keyword>
<dbReference type="PANTHER" id="PTHR31620">
    <property type="entry name" value="PROTEIN RETICULATA-RELATED 2, CHLOROPLASTIC-RELATED"/>
    <property type="match status" value="1"/>
</dbReference>
<keyword evidence="12" id="KW-1185">Reference proteome</keyword>
<dbReference type="PANTHER" id="PTHR31620:SF8">
    <property type="entry name" value="PROTEIN RETICULATA-RELATED 4, CHLOROPLASTIC-LIKE"/>
    <property type="match status" value="1"/>
</dbReference>
<dbReference type="GO" id="GO:0016020">
    <property type="term" value="C:membrane"/>
    <property type="evidence" value="ECO:0007669"/>
    <property type="project" value="UniProtKB-SubCell"/>
</dbReference>
<sequence>MLTSLGQPQGRLLTLQPCTSHRSIVSYRPRASRPTVVRARALEGADGKCTDSGSQQAKPALQSSVSRRQRAHQKLRVNSSSSASASGGGAGDGSRGGSGGGGGGGEGNSDEAKALLIGAGKALETLPEDLLEGLKAGKLSKDVMQRYINLQDSFLAPLLKIGGFRERLLADPSFMVKVGIEVGIGIFTKSTAEYSKRGKNFWNEIDFVSANVAMALVADFMLVWLPAPTMAFSRGGGSKVPGSGSSLGRFLASCPDNAFQRVQGGAAPFSGAQRFGAILRNGTKLLAVGFGSSLIGVGATQALSFARHALDPNFHSTNPPQNVLTVSAAYASYMAISSNLRYQVIAGVIEERGIEVAFKSNPRLCHALSLVVRTSNTFLGSLLWIDYLRLLGMQPKGD</sequence>
<dbReference type="Pfam" id="PF11891">
    <property type="entry name" value="RETICULATA-like"/>
    <property type="match status" value="1"/>
</dbReference>
<evidence type="ECO:0000256" key="1">
    <source>
        <dbReference type="ARBA" id="ARBA00004141"/>
    </source>
</evidence>
<evidence type="ECO:0000256" key="3">
    <source>
        <dbReference type="ARBA" id="ARBA00010793"/>
    </source>
</evidence>
<comment type="subcellular location">
    <subcellularLocation>
        <location evidence="1">Membrane</location>
        <topology evidence="1">Multi-pass membrane protein</topology>
    </subcellularLocation>
    <subcellularLocation>
        <location evidence="2">Plastid</location>
        <location evidence="2">Chloroplast</location>
    </subcellularLocation>
</comment>
<evidence type="ECO:0000256" key="5">
    <source>
        <dbReference type="ARBA" id="ARBA00022640"/>
    </source>
</evidence>
<keyword evidence="8" id="KW-1133">Transmembrane helix</keyword>
<evidence type="ECO:0000256" key="10">
    <source>
        <dbReference type="SAM" id="MobiDB-lite"/>
    </source>
</evidence>
<dbReference type="Proteomes" id="UP001465755">
    <property type="component" value="Unassembled WGS sequence"/>
</dbReference>
<organism evidence="11 12">
    <name type="scientific">Symbiochloris irregularis</name>
    <dbReference type="NCBI Taxonomy" id="706552"/>
    <lineage>
        <taxon>Eukaryota</taxon>
        <taxon>Viridiplantae</taxon>
        <taxon>Chlorophyta</taxon>
        <taxon>core chlorophytes</taxon>
        <taxon>Trebouxiophyceae</taxon>
        <taxon>Trebouxiales</taxon>
        <taxon>Trebouxiaceae</taxon>
        <taxon>Symbiochloris</taxon>
    </lineage>
</organism>
<keyword evidence="9" id="KW-0472">Membrane</keyword>
<keyword evidence="5" id="KW-0934">Plastid</keyword>
<protein>
    <submittedName>
        <fullName evidence="11">Uncharacterized protein</fullName>
    </submittedName>
</protein>
<name>A0AAW1PBF5_9CHLO</name>
<feature type="compositionally biased region" description="Polar residues" evidence="10">
    <location>
        <begin position="51"/>
        <end position="66"/>
    </location>
</feature>
<gene>
    <name evidence="11" type="ORF">WJX73_009812</name>
</gene>
<comment type="similarity">
    <text evidence="3">Belongs to the RETICULATA family.</text>
</comment>
<feature type="region of interest" description="Disordered" evidence="10">
    <location>
        <begin position="44"/>
        <end position="109"/>
    </location>
</feature>
<keyword evidence="6" id="KW-0812">Transmembrane</keyword>
<evidence type="ECO:0000313" key="11">
    <source>
        <dbReference type="EMBL" id="KAK9805783.1"/>
    </source>
</evidence>
<evidence type="ECO:0000256" key="9">
    <source>
        <dbReference type="ARBA" id="ARBA00023136"/>
    </source>
</evidence>
<evidence type="ECO:0000256" key="7">
    <source>
        <dbReference type="ARBA" id="ARBA00022946"/>
    </source>
</evidence>
<reference evidence="11 12" key="1">
    <citation type="journal article" date="2024" name="Nat. Commun.">
        <title>Phylogenomics reveals the evolutionary origins of lichenization in chlorophyte algae.</title>
        <authorList>
            <person name="Puginier C."/>
            <person name="Libourel C."/>
            <person name="Otte J."/>
            <person name="Skaloud P."/>
            <person name="Haon M."/>
            <person name="Grisel S."/>
            <person name="Petersen M."/>
            <person name="Berrin J.G."/>
            <person name="Delaux P.M."/>
            <person name="Dal Grande F."/>
            <person name="Keller J."/>
        </authorList>
    </citation>
    <scope>NUCLEOTIDE SEQUENCE [LARGE SCALE GENOMIC DNA]</scope>
    <source>
        <strain evidence="11 12">SAG 2036</strain>
    </source>
</reference>
<keyword evidence="7" id="KW-0809">Transit peptide</keyword>
<dbReference type="AlphaFoldDB" id="A0AAW1PBF5"/>
<dbReference type="InterPro" id="IPR021825">
    <property type="entry name" value="RETICULATA-related"/>
</dbReference>
<evidence type="ECO:0000256" key="8">
    <source>
        <dbReference type="ARBA" id="ARBA00022989"/>
    </source>
</evidence>
<dbReference type="GO" id="GO:0009507">
    <property type="term" value="C:chloroplast"/>
    <property type="evidence" value="ECO:0007669"/>
    <property type="project" value="UniProtKB-SubCell"/>
</dbReference>
<evidence type="ECO:0000256" key="4">
    <source>
        <dbReference type="ARBA" id="ARBA00022528"/>
    </source>
</evidence>
<dbReference type="EMBL" id="JALJOQ010000042">
    <property type="protein sequence ID" value="KAK9805783.1"/>
    <property type="molecule type" value="Genomic_DNA"/>
</dbReference>
<comment type="caution">
    <text evidence="11">The sequence shown here is derived from an EMBL/GenBank/DDBJ whole genome shotgun (WGS) entry which is preliminary data.</text>
</comment>
<proteinExistence type="inferred from homology"/>
<feature type="compositionally biased region" description="Gly residues" evidence="10">
    <location>
        <begin position="86"/>
        <end position="107"/>
    </location>
</feature>
<evidence type="ECO:0000313" key="12">
    <source>
        <dbReference type="Proteomes" id="UP001465755"/>
    </source>
</evidence>